<feature type="region of interest" description="Disordered" evidence="1">
    <location>
        <begin position="766"/>
        <end position="788"/>
    </location>
</feature>
<evidence type="ECO:0000313" key="3">
    <source>
        <dbReference type="Proteomes" id="UP000703269"/>
    </source>
</evidence>
<sequence length="788" mass="87209">MVDKKADGPPGDRAKKAAAAPKKGDDKPKVAAPRKSDDKPKAAARAPAAPRGSTDDAATTESAEELRSRISVLHRRVKALEEDNLRLRNNREADKVTERTVREELREERDAANRKLWAAEQELIQVRRERDRADMDRYLAQPEPASDTPGASAPSKNLTTPAPTSARPARRDAMEVDDGAQPARESELDDYDADPLEPEDSSPPPEARTGLPLARWRAEQKNIKKRNDARRDAVVVPLSPWDEALSRGRHTAKQRTKDQLLGPLSAPPKNRTSDAFAQWGHYEWHHMQFLRDERARRAAQGVPPGAPWPVFDPFTVPSCPTPPPGVERQAAPRGLPQRPSETAGRGYGDRTRRGFGYSASRGTDEASLMSMRPQAGAPRPRWTPSAENQGMVVGHTFFEGVRSRGRSTQSRHSTSATTPGAPPPVSRPTPSADAYEPGLDFLRKDPANAEPITNTEQLRPPATPEEVDRLCAEATRPGRIVAYEAWGRFINTINTQVPRHPLRDHAASIQWQKPAWYAEYKKQQHESRVVDAYRRQLELEQRTKELEERLRQAEERASHASSAPGETQERTNTGTETATASTTASTVDKDGDETMPEAGNEQVEKGRLDEQPATLSHPSPPSAPPRMRRPFLDEWMQYLEENPSYSVPGIVRDATTHVPPRPQLSGMLTMASLVPPDTSDEDTVLFIEHLITVHFVSAPLVRVRPFTSTTRYSGRLDDIDAISTFVLRLSDASLAHDSSVALVEVEEVATWASSIQPNVPTRIGFPLTTTPANDASKTSGPEELIDYD</sequence>
<accession>A0A9P3LKM4</accession>
<keyword evidence="3" id="KW-1185">Reference proteome</keyword>
<feature type="compositionally biased region" description="Basic and acidic residues" evidence="1">
    <location>
        <begin position="547"/>
        <end position="558"/>
    </location>
</feature>
<feature type="compositionally biased region" description="Basic and acidic residues" evidence="1">
    <location>
        <begin position="22"/>
        <end position="41"/>
    </location>
</feature>
<feature type="compositionally biased region" description="Acidic residues" evidence="1">
    <location>
        <begin position="187"/>
        <end position="200"/>
    </location>
</feature>
<dbReference type="Proteomes" id="UP000703269">
    <property type="component" value="Unassembled WGS sequence"/>
</dbReference>
<feature type="compositionally biased region" description="Low complexity" evidence="1">
    <location>
        <begin position="570"/>
        <end position="586"/>
    </location>
</feature>
<feature type="region of interest" description="Disordered" evidence="1">
    <location>
        <begin position="1"/>
        <end position="67"/>
    </location>
</feature>
<feature type="region of interest" description="Disordered" evidence="1">
    <location>
        <begin position="547"/>
        <end position="628"/>
    </location>
</feature>
<evidence type="ECO:0000256" key="1">
    <source>
        <dbReference type="SAM" id="MobiDB-lite"/>
    </source>
</evidence>
<feature type="compositionally biased region" description="Polar residues" evidence="1">
    <location>
        <begin position="767"/>
        <end position="779"/>
    </location>
</feature>
<evidence type="ECO:0000313" key="2">
    <source>
        <dbReference type="EMBL" id="GJE98500.1"/>
    </source>
</evidence>
<organism evidence="2 3">
    <name type="scientific">Phanerochaete sordida</name>
    <dbReference type="NCBI Taxonomy" id="48140"/>
    <lineage>
        <taxon>Eukaryota</taxon>
        <taxon>Fungi</taxon>
        <taxon>Dikarya</taxon>
        <taxon>Basidiomycota</taxon>
        <taxon>Agaricomycotina</taxon>
        <taxon>Agaricomycetes</taxon>
        <taxon>Polyporales</taxon>
        <taxon>Phanerochaetaceae</taxon>
        <taxon>Phanerochaete</taxon>
    </lineage>
</organism>
<feature type="region of interest" description="Disordered" evidence="1">
    <location>
        <begin position="245"/>
        <end position="270"/>
    </location>
</feature>
<feature type="region of interest" description="Disordered" evidence="1">
    <location>
        <begin position="402"/>
        <end position="446"/>
    </location>
</feature>
<reference evidence="2 3" key="1">
    <citation type="submission" date="2021-08" db="EMBL/GenBank/DDBJ databases">
        <title>Draft Genome Sequence of Phanerochaete sordida strain YK-624.</title>
        <authorList>
            <person name="Mori T."/>
            <person name="Dohra H."/>
            <person name="Suzuki T."/>
            <person name="Kawagishi H."/>
            <person name="Hirai H."/>
        </authorList>
    </citation>
    <scope>NUCLEOTIDE SEQUENCE [LARGE SCALE GENOMIC DNA]</scope>
    <source>
        <strain evidence="2 3">YK-624</strain>
    </source>
</reference>
<feature type="compositionally biased region" description="Basic and acidic residues" evidence="1">
    <location>
        <begin position="1"/>
        <end position="15"/>
    </location>
</feature>
<feature type="region of interest" description="Disordered" evidence="1">
    <location>
        <begin position="84"/>
        <end position="112"/>
    </location>
</feature>
<dbReference type="AlphaFoldDB" id="A0A9P3LKM4"/>
<feature type="compositionally biased region" description="Basic and acidic residues" evidence="1">
    <location>
        <begin position="125"/>
        <end position="137"/>
    </location>
</feature>
<gene>
    <name evidence="2" type="ORF">PsYK624_147320</name>
</gene>
<dbReference type="EMBL" id="BPQB01000089">
    <property type="protein sequence ID" value="GJE98500.1"/>
    <property type="molecule type" value="Genomic_DNA"/>
</dbReference>
<comment type="caution">
    <text evidence="2">The sequence shown here is derived from an EMBL/GenBank/DDBJ whole genome shotgun (WGS) entry which is preliminary data.</text>
</comment>
<name>A0A9P3LKM4_9APHY</name>
<proteinExistence type="predicted"/>
<feature type="compositionally biased region" description="Polar residues" evidence="1">
    <location>
        <begin position="154"/>
        <end position="163"/>
    </location>
</feature>
<feature type="region of interest" description="Disordered" evidence="1">
    <location>
        <begin position="320"/>
        <end position="387"/>
    </location>
</feature>
<feature type="region of interest" description="Disordered" evidence="1">
    <location>
        <begin position="125"/>
        <end position="214"/>
    </location>
</feature>
<protein>
    <submittedName>
        <fullName evidence="2">Uncharacterized protein</fullName>
    </submittedName>
</protein>